<evidence type="ECO:0000313" key="10">
    <source>
        <dbReference type="Proteomes" id="UP000316167"/>
    </source>
</evidence>
<proteinExistence type="inferred from homology"/>
<sequence>MIADLKEQKVDMGLLVLRVLIGFMFILHGAPKLFGGTETWTFVGSSMEFVGLKSGFAFWGLMAALAEFAGGLLLIIGLFVRPASLFLLGTMIVAILFHFGKNEGFNGASHAMEDAVVFVCLFITGGGKFALDAMMNSRFGKFGSKQNAA</sequence>
<evidence type="ECO:0000256" key="6">
    <source>
        <dbReference type="ARBA" id="ARBA00023136"/>
    </source>
</evidence>
<dbReference type="EMBL" id="VLLE01000005">
    <property type="protein sequence ID" value="TWI80114.1"/>
    <property type="molecule type" value="Genomic_DNA"/>
</dbReference>
<evidence type="ECO:0000313" key="8">
    <source>
        <dbReference type="EMBL" id="TWI80114.1"/>
    </source>
</evidence>
<comment type="caution">
    <text evidence="8">The sequence shown here is derived from an EMBL/GenBank/DDBJ whole genome shotgun (WGS) entry which is preliminary data.</text>
</comment>
<evidence type="ECO:0000256" key="5">
    <source>
        <dbReference type="ARBA" id="ARBA00022989"/>
    </source>
</evidence>
<dbReference type="InterPro" id="IPR051907">
    <property type="entry name" value="DoxX-like_oxidoreductase"/>
</dbReference>
<evidence type="ECO:0000256" key="7">
    <source>
        <dbReference type="SAM" id="Phobius"/>
    </source>
</evidence>
<gene>
    <name evidence="9" type="ORF">IQ13_0982</name>
    <name evidence="8" type="ORF">IQ13_2783</name>
</gene>
<feature type="transmembrane region" description="Helical" evidence="7">
    <location>
        <begin position="12"/>
        <end position="30"/>
    </location>
</feature>
<dbReference type="PANTHER" id="PTHR33452">
    <property type="entry name" value="OXIDOREDUCTASE CATD-RELATED"/>
    <property type="match status" value="1"/>
</dbReference>
<name>A0A562SGJ1_9BACT</name>
<keyword evidence="5 7" id="KW-1133">Transmembrane helix</keyword>
<feature type="transmembrane region" description="Helical" evidence="7">
    <location>
        <begin position="56"/>
        <end position="76"/>
    </location>
</feature>
<evidence type="ECO:0000256" key="4">
    <source>
        <dbReference type="ARBA" id="ARBA00022692"/>
    </source>
</evidence>
<reference evidence="8 10" key="1">
    <citation type="journal article" date="2015" name="Stand. Genomic Sci.">
        <title>Genomic Encyclopedia of Bacterial and Archaeal Type Strains, Phase III: the genomes of soil and plant-associated and newly described type strains.</title>
        <authorList>
            <person name="Whitman W.B."/>
            <person name="Woyke T."/>
            <person name="Klenk H.P."/>
            <person name="Zhou Y."/>
            <person name="Lilburn T.G."/>
            <person name="Beck B.J."/>
            <person name="De Vos P."/>
            <person name="Vandamme P."/>
            <person name="Eisen J.A."/>
            <person name="Garrity G."/>
            <person name="Hugenholtz P."/>
            <person name="Kyrpides N.C."/>
        </authorList>
    </citation>
    <scope>NUCLEOTIDE SEQUENCE [LARGE SCALE GENOMIC DNA]</scope>
    <source>
        <strain evidence="8 10">CGMCC 1.7271</strain>
    </source>
</reference>
<keyword evidence="6 7" id="KW-0472">Membrane</keyword>
<evidence type="ECO:0000256" key="3">
    <source>
        <dbReference type="ARBA" id="ARBA00022475"/>
    </source>
</evidence>
<keyword evidence="3" id="KW-1003">Cell membrane</keyword>
<evidence type="ECO:0000256" key="1">
    <source>
        <dbReference type="ARBA" id="ARBA00004651"/>
    </source>
</evidence>
<dbReference type="RefSeq" id="WP_144884909.1">
    <property type="nucleotide sequence ID" value="NZ_VLLE01000002.1"/>
</dbReference>
<keyword evidence="4 7" id="KW-0812">Transmembrane</keyword>
<organism evidence="8 10">
    <name type="scientific">Lacibacter cauensis</name>
    <dbReference type="NCBI Taxonomy" id="510947"/>
    <lineage>
        <taxon>Bacteria</taxon>
        <taxon>Pseudomonadati</taxon>
        <taxon>Bacteroidota</taxon>
        <taxon>Chitinophagia</taxon>
        <taxon>Chitinophagales</taxon>
        <taxon>Chitinophagaceae</taxon>
        <taxon>Lacibacter</taxon>
    </lineage>
</organism>
<dbReference type="InterPro" id="IPR032808">
    <property type="entry name" value="DoxX"/>
</dbReference>
<dbReference type="AlphaFoldDB" id="A0A562SGJ1"/>
<feature type="transmembrane region" description="Helical" evidence="7">
    <location>
        <begin position="83"/>
        <end position="100"/>
    </location>
</feature>
<dbReference type="Proteomes" id="UP000316167">
    <property type="component" value="Unassembled WGS sequence"/>
</dbReference>
<comment type="subcellular location">
    <subcellularLocation>
        <location evidence="1">Cell membrane</location>
        <topology evidence="1">Multi-pass membrane protein</topology>
    </subcellularLocation>
</comment>
<dbReference type="OrthoDB" id="9813193at2"/>
<dbReference type="GO" id="GO:0005886">
    <property type="term" value="C:plasma membrane"/>
    <property type="evidence" value="ECO:0007669"/>
    <property type="project" value="UniProtKB-SubCell"/>
</dbReference>
<protein>
    <submittedName>
        <fullName evidence="8">Putative oxidoreductase</fullName>
    </submittedName>
</protein>
<evidence type="ECO:0000256" key="2">
    <source>
        <dbReference type="ARBA" id="ARBA00006679"/>
    </source>
</evidence>
<accession>A0A562SGJ1</accession>
<comment type="similarity">
    <text evidence="2">Belongs to the DoxX family.</text>
</comment>
<dbReference type="EMBL" id="VLLE01000002">
    <property type="protein sequence ID" value="TWI85813.1"/>
    <property type="molecule type" value="Genomic_DNA"/>
</dbReference>
<reference evidence="8" key="2">
    <citation type="submission" date="2019-07" db="EMBL/GenBank/DDBJ databases">
        <authorList>
            <person name="Whitman W."/>
            <person name="Huntemann M."/>
            <person name="Clum A."/>
            <person name="Pillay M."/>
            <person name="Palaniappan K."/>
            <person name="Varghese N."/>
            <person name="Mikhailova N."/>
            <person name="Stamatis D."/>
            <person name="Reddy T."/>
            <person name="Daum C."/>
            <person name="Shapiro N."/>
            <person name="Ivanova N."/>
            <person name="Kyrpides N."/>
            <person name="Woyke T."/>
        </authorList>
    </citation>
    <scope>NUCLEOTIDE SEQUENCE</scope>
    <source>
        <strain evidence="8">CGMCC 1.7271</strain>
    </source>
</reference>
<dbReference type="PANTHER" id="PTHR33452:SF1">
    <property type="entry name" value="INNER MEMBRANE PROTEIN YPHA-RELATED"/>
    <property type="match status" value="1"/>
</dbReference>
<keyword evidence="10" id="KW-1185">Reference proteome</keyword>
<feature type="transmembrane region" description="Helical" evidence="7">
    <location>
        <begin position="115"/>
        <end position="131"/>
    </location>
</feature>
<evidence type="ECO:0000313" key="9">
    <source>
        <dbReference type="EMBL" id="TWI85813.1"/>
    </source>
</evidence>
<dbReference type="Pfam" id="PF07681">
    <property type="entry name" value="DoxX"/>
    <property type="match status" value="1"/>
</dbReference>